<name>A0ABD5Q8C6_9EURY</name>
<dbReference type="InterPro" id="IPR023485">
    <property type="entry name" value="Ptyr_pPase"/>
</dbReference>
<dbReference type="GO" id="GO:0046685">
    <property type="term" value="P:response to arsenic-containing substance"/>
    <property type="evidence" value="ECO:0007669"/>
    <property type="project" value="UniProtKB-KW"/>
</dbReference>
<evidence type="ECO:0000313" key="3">
    <source>
        <dbReference type="EMBL" id="MFC4826955.1"/>
    </source>
</evidence>
<dbReference type="SUPFAM" id="SSF52788">
    <property type="entry name" value="Phosphotyrosine protein phosphatases I"/>
    <property type="match status" value="1"/>
</dbReference>
<dbReference type="Proteomes" id="UP001595945">
    <property type="component" value="Unassembled WGS sequence"/>
</dbReference>
<dbReference type="EMBL" id="JBHSHT010000004">
    <property type="protein sequence ID" value="MFC4826955.1"/>
    <property type="molecule type" value="Genomic_DNA"/>
</dbReference>
<dbReference type="PANTHER" id="PTHR43428:SF1">
    <property type="entry name" value="ARSENATE REDUCTASE"/>
    <property type="match status" value="1"/>
</dbReference>
<evidence type="ECO:0000313" key="4">
    <source>
        <dbReference type="Proteomes" id="UP001595945"/>
    </source>
</evidence>
<gene>
    <name evidence="3" type="ORF">ACFO9K_22140</name>
</gene>
<keyword evidence="1" id="KW-0059">Arsenical resistance</keyword>
<evidence type="ECO:0000256" key="1">
    <source>
        <dbReference type="ARBA" id="ARBA00022849"/>
    </source>
</evidence>
<comment type="caution">
    <text evidence="3">The sequence shown here is derived from an EMBL/GenBank/DDBJ whole genome shotgun (WGS) entry which is preliminary data.</text>
</comment>
<sequence length="156" mass="17133">MIPQTNSVDPLRLAFVCVENAGRSQIAAAIAETQVQIQDRTDIEILSGGTDPAEEIYPAVIDVMREKGYDLSTRTPTQISRETLKGCDVVALMGCSLSVDDLPVGVVVRDWGFIDPADADTESVWAISTEIEQRVIELIADLPTEAERRNHTHQIQ</sequence>
<proteinExistence type="predicted"/>
<organism evidence="3 4">
    <name type="scientific">Halorussus aquaticus</name>
    <dbReference type="NCBI Taxonomy" id="2953748"/>
    <lineage>
        <taxon>Archaea</taxon>
        <taxon>Methanobacteriati</taxon>
        <taxon>Methanobacteriota</taxon>
        <taxon>Stenosarchaea group</taxon>
        <taxon>Halobacteria</taxon>
        <taxon>Halobacteriales</taxon>
        <taxon>Haladaptataceae</taxon>
        <taxon>Halorussus</taxon>
    </lineage>
</organism>
<dbReference type="Pfam" id="PF01451">
    <property type="entry name" value="LMWPc"/>
    <property type="match status" value="1"/>
</dbReference>
<dbReference type="Gene3D" id="3.40.50.2300">
    <property type="match status" value="1"/>
</dbReference>
<protein>
    <submittedName>
        <fullName evidence="3">Low molecular weight phosphatase family protein</fullName>
    </submittedName>
</protein>
<dbReference type="PANTHER" id="PTHR43428">
    <property type="entry name" value="ARSENATE REDUCTASE"/>
    <property type="match status" value="1"/>
</dbReference>
<dbReference type="RefSeq" id="WP_254270709.1">
    <property type="nucleotide sequence ID" value="NZ_CP100402.1"/>
</dbReference>
<reference evidence="3 4" key="1">
    <citation type="journal article" date="2019" name="Int. J. Syst. Evol. Microbiol.">
        <title>The Global Catalogue of Microorganisms (GCM) 10K type strain sequencing project: providing services to taxonomists for standard genome sequencing and annotation.</title>
        <authorList>
            <consortium name="The Broad Institute Genomics Platform"/>
            <consortium name="The Broad Institute Genome Sequencing Center for Infectious Disease"/>
            <person name="Wu L."/>
            <person name="Ma J."/>
        </authorList>
    </citation>
    <scope>NUCLEOTIDE SEQUENCE [LARGE SCALE GENOMIC DNA]</scope>
    <source>
        <strain evidence="3 4">XZYJ18</strain>
    </source>
</reference>
<evidence type="ECO:0000259" key="2">
    <source>
        <dbReference type="SMART" id="SM00226"/>
    </source>
</evidence>
<dbReference type="GeneID" id="78823422"/>
<keyword evidence="4" id="KW-1185">Reference proteome</keyword>
<dbReference type="AlphaFoldDB" id="A0ABD5Q8C6"/>
<dbReference type="InterPro" id="IPR036196">
    <property type="entry name" value="Ptyr_pPase_sf"/>
</dbReference>
<dbReference type="SMART" id="SM00226">
    <property type="entry name" value="LMWPc"/>
    <property type="match status" value="1"/>
</dbReference>
<accession>A0ABD5Q8C6</accession>
<feature type="domain" description="Phosphotyrosine protein phosphatase I" evidence="2">
    <location>
        <begin position="11"/>
        <end position="141"/>
    </location>
</feature>